<dbReference type="Gene3D" id="1.10.287.130">
    <property type="match status" value="1"/>
</dbReference>
<dbReference type="FunFam" id="3.30.565.10:FF:000010">
    <property type="entry name" value="Sensor histidine kinase RcsC"/>
    <property type="match status" value="1"/>
</dbReference>
<dbReference type="SMART" id="SM00388">
    <property type="entry name" value="HisKA"/>
    <property type="match status" value="1"/>
</dbReference>
<feature type="transmembrane region" description="Helical" evidence="11">
    <location>
        <begin position="325"/>
        <end position="348"/>
    </location>
</feature>
<evidence type="ECO:0000256" key="11">
    <source>
        <dbReference type="SAM" id="Phobius"/>
    </source>
</evidence>
<dbReference type="InterPro" id="IPR036097">
    <property type="entry name" value="HisK_dim/P_sf"/>
</dbReference>
<accession>D3APV8</accession>
<evidence type="ECO:0000259" key="12">
    <source>
        <dbReference type="PROSITE" id="PS50109"/>
    </source>
</evidence>
<dbReference type="PROSITE" id="PS50109">
    <property type="entry name" value="HIS_KIN"/>
    <property type="match status" value="1"/>
</dbReference>
<evidence type="ECO:0000256" key="9">
    <source>
        <dbReference type="ARBA" id="ARBA00074306"/>
    </source>
</evidence>
<dbReference type="InterPro" id="IPR003594">
    <property type="entry name" value="HATPase_dom"/>
</dbReference>
<keyword evidence="6 14" id="KW-0808">Transferase</keyword>
<dbReference type="CDD" id="cd16922">
    <property type="entry name" value="HATPase_EvgS-ArcB-TorS-like"/>
    <property type="match status" value="1"/>
</dbReference>
<dbReference type="InterPro" id="IPR003661">
    <property type="entry name" value="HisK_dim/P_dom"/>
</dbReference>
<dbReference type="InterPro" id="IPR036890">
    <property type="entry name" value="HATPase_C_sf"/>
</dbReference>
<dbReference type="PANTHER" id="PTHR45339:SF1">
    <property type="entry name" value="HYBRID SIGNAL TRANSDUCTION HISTIDINE KINASE J"/>
    <property type="match status" value="1"/>
</dbReference>
<evidence type="ECO:0000259" key="13">
    <source>
        <dbReference type="PROSITE" id="PS50110"/>
    </source>
</evidence>
<dbReference type="SMART" id="SM00387">
    <property type="entry name" value="HATPase_c"/>
    <property type="match status" value="1"/>
</dbReference>
<dbReference type="GO" id="GO:0000155">
    <property type="term" value="F:phosphorelay sensor kinase activity"/>
    <property type="evidence" value="ECO:0007669"/>
    <property type="project" value="InterPro"/>
</dbReference>
<dbReference type="Pfam" id="PF00072">
    <property type="entry name" value="Response_reg"/>
    <property type="match status" value="1"/>
</dbReference>
<keyword evidence="11" id="KW-0812">Transmembrane</keyword>
<feature type="modified residue" description="4-aspartylphosphate" evidence="10">
    <location>
        <position position="809"/>
    </location>
</feature>
<dbReference type="PANTHER" id="PTHR45339">
    <property type="entry name" value="HYBRID SIGNAL TRANSDUCTION HISTIDINE KINASE J"/>
    <property type="match status" value="1"/>
</dbReference>
<evidence type="ECO:0000256" key="1">
    <source>
        <dbReference type="ARBA" id="ARBA00000085"/>
    </source>
</evidence>
<evidence type="ECO:0000256" key="5">
    <source>
        <dbReference type="ARBA" id="ARBA00022553"/>
    </source>
</evidence>
<organism evidence="14 15">
    <name type="scientific">Hungatella hathewayi DSM 13479</name>
    <dbReference type="NCBI Taxonomy" id="566550"/>
    <lineage>
        <taxon>Bacteria</taxon>
        <taxon>Bacillati</taxon>
        <taxon>Bacillota</taxon>
        <taxon>Clostridia</taxon>
        <taxon>Lachnospirales</taxon>
        <taxon>Lachnospiraceae</taxon>
        <taxon>Hungatella</taxon>
    </lineage>
</organism>
<name>D3APV8_9FIRM</name>
<dbReference type="EC" id="2.7.13.3" evidence="3"/>
<dbReference type="InterPro" id="IPR004358">
    <property type="entry name" value="Sig_transdc_His_kin-like_C"/>
</dbReference>
<gene>
    <name evidence="14" type="ORF">CLOSTHATH_05662</name>
</gene>
<feature type="domain" description="Response regulatory" evidence="13">
    <location>
        <begin position="757"/>
        <end position="878"/>
    </location>
</feature>
<dbReference type="SUPFAM" id="SSF47384">
    <property type="entry name" value="Homodimeric domain of signal transducing histidine kinase"/>
    <property type="match status" value="1"/>
</dbReference>
<dbReference type="CDD" id="cd00082">
    <property type="entry name" value="HisKA"/>
    <property type="match status" value="1"/>
</dbReference>
<evidence type="ECO:0000256" key="10">
    <source>
        <dbReference type="PROSITE-ProRule" id="PRU00169"/>
    </source>
</evidence>
<dbReference type="SMART" id="SM00448">
    <property type="entry name" value="REC"/>
    <property type="match status" value="1"/>
</dbReference>
<evidence type="ECO:0000313" key="14">
    <source>
        <dbReference type="EMBL" id="EFC96140.1"/>
    </source>
</evidence>
<sequence>MWRPCWKEESAIWRRTNKKTLRAERRGRIEQTQKKTDKHIVLIFVPGLLLMIAILCTLAVINYQKVSERTVTNISGVYLREMTTQLSSHFQTNLNSQFSQLRTITNALSESDLKDEESLKLFLARAQSDNDFTHIAFISDKGIAYSSEGVVPAMSKISGLDQLLSGSGELISVNETIWESGTILLGAAMSPVEFEDCRLVAVIIGIHTSDIGSRLGMDSKTATDSYTNIVTRNGDFVIKSASSEEVIYGSNLLTVYEQHAVFDKGYDFPSFHAAIDAGESGLTLLTVGTHHVYLYYMPIQGTDWYMVTSMSYETVNNQIVYLSQFMAGVGAGIFFVVFATVITFFLLFRRSEKRSNELLRLEKERAEAASRAKSDFLSQMSHEIRTPLNGIMGMVELGKNHIDEPGRMRNCLDKITFSSTHLLSLINDILDMSKIESGKIELHPELFDLGKLLRALTTVFHVQAINRQIDFQIFLRGEVTEYLVGDALRLNQILTNLLSNAVKFTPAQGSVNLNIETLRRDDHRIWLRFEVKDTGRGIAPENIHRIFEPFTQENSGIARNYGGTGLGLPITRSFTEMMGGSITVSSEVGTGSVFTVDLPFDCAPDDVYKDAQPCGSGQSVLVVNQIEELKNNLTDVLRKENFRVDSVSDEETALCRIHAAVQNGTPYELCFVKWDVCQEMKLFASKIRSESDNPDLKLILTGQDQDDLDDMAALCGADATLCRPVFHSDLAVLMTVLTGQNQDQTKPEQSAVLAGKQVLLAEDNEINLEIAAALLQDAGAIVTSTQNGQEAVERFSEAREGFYDLILMDIQMPVMDGCSAAQAIRALPRSDAKCTIIIAMTANSFREDIQKCLDSGMNAHIAKPFILNDITSAYLEVLGSWKLRKADIDRHVDV</sequence>
<dbReference type="InterPro" id="IPR001789">
    <property type="entry name" value="Sig_transdc_resp-reg_receiver"/>
</dbReference>
<dbReference type="Pfam" id="PF02518">
    <property type="entry name" value="HATPase_c"/>
    <property type="match status" value="1"/>
</dbReference>
<comment type="similarity">
    <text evidence="2">In the N-terminal section; belongs to the phytochrome family.</text>
</comment>
<keyword evidence="6 14" id="KW-0418">Kinase</keyword>
<dbReference type="Gene3D" id="3.30.565.10">
    <property type="entry name" value="Histidine kinase-like ATPase, C-terminal domain"/>
    <property type="match status" value="1"/>
</dbReference>
<keyword evidence="5 10" id="KW-0597">Phosphoprotein</keyword>
<reference evidence="14 15" key="1">
    <citation type="submission" date="2010-01" db="EMBL/GenBank/DDBJ databases">
        <authorList>
            <person name="Weinstock G."/>
            <person name="Sodergren E."/>
            <person name="Clifton S."/>
            <person name="Fulton L."/>
            <person name="Fulton B."/>
            <person name="Courtney L."/>
            <person name="Fronick C."/>
            <person name="Harrison M."/>
            <person name="Strong C."/>
            <person name="Farmer C."/>
            <person name="Delahaunty K."/>
            <person name="Markovic C."/>
            <person name="Hall O."/>
            <person name="Minx P."/>
            <person name="Tomlinson C."/>
            <person name="Mitreva M."/>
            <person name="Nelson J."/>
            <person name="Hou S."/>
            <person name="Wollam A."/>
            <person name="Pepin K.H."/>
            <person name="Johnson M."/>
            <person name="Bhonagiri V."/>
            <person name="Nash W.E."/>
            <person name="Warren W."/>
            <person name="Chinwalla A."/>
            <person name="Mardis E.R."/>
            <person name="Wilson R.K."/>
        </authorList>
    </citation>
    <scope>NUCLEOTIDE SEQUENCE [LARGE SCALE GENOMIC DNA]</scope>
    <source>
        <strain evidence="14 15">DSM 13479</strain>
    </source>
</reference>
<keyword evidence="7" id="KW-0902">Two-component regulatory system</keyword>
<comment type="function">
    <text evidence="8">May play the central regulatory role in sporulation. It may be an element of the effector pathway responsible for the activation of sporulation genes in response to nutritional stress. Spo0A may act in concert with spo0H (a sigma factor) to control the expression of some genes that are critical to the sporulation process.</text>
</comment>
<dbReference type="SUPFAM" id="SSF55874">
    <property type="entry name" value="ATPase domain of HSP90 chaperone/DNA topoisomerase II/histidine kinase"/>
    <property type="match status" value="1"/>
</dbReference>
<dbReference type="Gene3D" id="3.30.450.20">
    <property type="entry name" value="PAS domain"/>
    <property type="match status" value="1"/>
</dbReference>
<dbReference type="Proteomes" id="UP000004968">
    <property type="component" value="Unassembled WGS sequence"/>
</dbReference>
<evidence type="ECO:0000256" key="3">
    <source>
        <dbReference type="ARBA" id="ARBA00012438"/>
    </source>
</evidence>
<dbReference type="Gene3D" id="3.40.50.2300">
    <property type="match status" value="2"/>
</dbReference>
<proteinExistence type="inferred from homology"/>
<dbReference type="PRINTS" id="PR00344">
    <property type="entry name" value="BCTRLSENSOR"/>
</dbReference>
<evidence type="ECO:0000256" key="6">
    <source>
        <dbReference type="ARBA" id="ARBA00022777"/>
    </source>
</evidence>
<evidence type="ECO:0000256" key="7">
    <source>
        <dbReference type="ARBA" id="ARBA00023012"/>
    </source>
</evidence>
<keyword evidence="11" id="KW-1133">Transmembrane helix</keyword>
<evidence type="ECO:0000313" key="15">
    <source>
        <dbReference type="Proteomes" id="UP000004968"/>
    </source>
</evidence>
<evidence type="ECO:0000256" key="4">
    <source>
        <dbReference type="ARBA" id="ARBA00018672"/>
    </source>
</evidence>
<protein>
    <recommendedName>
        <fullName evidence="9">Circadian input-output histidine kinase CikA</fullName>
        <ecNumber evidence="3">2.7.13.3</ecNumber>
    </recommendedName>
    <alternativeName>
        <fullName evidence="4">Stage 0 sporulation protein A homolog</fullName>
    </alternativeName>
</protein>
<dbReference type="PROSITE" id="PS50110">
    <property type="entry name" value="RESPONSE_REGULATORY"/>
    <property type="match status" value="1"/>
</dbReference>
<comment type="caution">
    <text evidence="14">The sequence shown here is derived from an EMBL/GenBank/DDBJ whole genome shotgun (WGS) entry which is preliminary data.</text>
</comment>
<evidence type="ECO:0000256" key="8">
    <source>
        <dbReference type="ARBA" id="ARBA00024867"/>
    </source>
</evidence>
<feature type="domain" description="Histidine kinase" evidence="12">
    <location>
        <begin position="379"/>
        <end position="602"/>
    </location>
</feature>
<dbReference type="InterPro" id="IPR011006">
    <property type="entry name" value="CheY-like_superfamily"/>
</dbReference>
<dbReference type="CDD" id="cd17546">
    <property type="entry name" value="REC_hyHK_CKI1_RcsC-like"/>
    <property type="match status" value="1"/>
</dbReference>
<keyword evidence="11" id="KW-0472">Membrane</keyword>
<dbReference type="EMBL" id="ACIO01000613">
    <property type="protein sequence ID" value="EFC96140.1"/>
    <property type="molecule type" value="Genomic_DNA"/>
</dbReference>
<dbReference type="Pfam" id="PF00512">
    <property type="entry name" value="HisKA"/>
    <property type="match status" value="1"/>
</dbReference>
<dbReference type="HOGENOM" id="CLU_000445_114_21_9"/>
<dbReference type="AlphaFoldDB" id="D3APV8"/>
<evidence type="ECO:0000256" key="2">
    <source>
        <dbReference type="ARBA" id="ARBA00006402"/>
    </source>
</evidence>
<feature type="transmembrane region" description="Helical" evidence="11">
    <location>
        <begin position="40"/>
        <end position="61"/>
    </location>
</feature>
<dbReference type="InterPro" id="IPR005467">
    <property type="entry name" value="His_kinase_dom"/>
</dbReference>
<dbReference type="SUPFAM" id="SSF52172">
    <property type="entry name" value="CheY-like"/>
    <property type="match status" value="1"/>
</dbReference>
<comment type="catalytic activity">
    <reaction evidence="1">
        <text>ATP + protein L-histidine = ADP + protein N-phospho-L-histidine.</text>
        <dbReference type="EC" id="2.7.13.3"/>
    </reaction>
</comment>